<dbReference type="AlphaFoldDB" id="A0AA39JRZ4"/>
<name>A0AA39JRZ4_ARMTA</name>
<dbReference type="EMBL" id="JAUEPS010000043">
    <property type="protein sequence ID" value="KAK0447831.1"/>
    <property type="molecule type" value="Genomic_DNA"/>
</dbReference>
<feature type="transmembrane region" description="Helical" evidence="1">
    <location>
        <begin position="227"/>
        <end position="245"/>
    </location>
</feature>
<feature type="transmembrane region" description="Helical" evidence="1">
    <location>
        <begin position="174"/>
        <end position="193"/>
    </location>
</feature>
<evidence type="ECO:0000256" key="1">
    <source>
        <dbReference type="SAM" id="Phobius"/>
    </source>
</evidence>
<keyword evidence="3" id="KW-1185">Reference proteome</keyword>
<reference evidence="2" key="1">
    <citation type="submission" date="2023-06" db="EMBL/GenBank/DDBJ databases">
        <authorList>
            <consortium name="Lawrence Berkeley National Laboratory"/>
            <person name="Ahrendt S."/>
            <person name="Sahu N."/>
            <person name="Indic B."/>
            <person name="Wong-Bajracharya J."/>
            <person name="Merenyi Z."/>
            <person name="Ke H.-M."/>
            <person name="Monk M."/>
            <person name="Kocsube S."/>
            <person name="Drula E."/>
            <person name="Lipzen A."/>
            <person name="Balint B."/>
            <person name="Henrissat B."/>
            <person name="Andreopoulos B."/>
            <person name="Martin F.M."/>
            <person name="Harder C.B."/>
            <person name="Rigling D."/>
            <person name="Ford K.L."/>
            <person name="Foster G.D."/>
            <person name="Pangilinan J."/>
            <person name="Papanicolaou A."/>
            <person name="Barry K."/>
            <person name="LaButti K."/>
            <person name="Viragh M."/>
            <person name="Koriabine M."/>
            <person name="Yan M."/>
            <person name="Riley R."/>
            <person name="Champramary S."/>
            <person name="Plett K.L."/>
            <person name="Tsai I.J."/>
            <person name="Slot J."/>
            <person name="Sipos G."/>
            <person name="Plett J."/>
            <person name="Nagy L.G."/>
            <person name="Grigoriev I.V."/>
        </authorList>
    </citation>
    <scope>NUCLEOTIDE SEQUENCE</scope>
    <source>
        <strain evidence="2">CCBAS 213</strain>
    </source>
</reference>
<comment type="caution">
    <text evidence="2">The sequence shown here is derived from an EMBL/GenBank/DDBJ whole genome shotgun (WGS) entry which is preliminary data.</text>
</comment>
<dbReference type="RefSeq" id="XP_060326246.1">
    <property type="nucleotide sequence ID" value="XM_060483769.1"/>
</dbReference>
<keyword evidence="1" id="KW-0472">Membrane</keyword>
<feature type="transmembrane region" description="Helical" evidence="1">
    <location>
        <begin position="199"/>
        <end position="218"/>
    </location>
</feature>
<gene>
    <name evidence="2" type="ORF">EV420DRAFT_861690</name>
</gene>
<evidence type="ECO:0000313" key="3">
    <source>
        <dbReference type="Proteomes" id="UP001175211"/>
    </source>
</evidence>
<sequence length="303" mass="34438">MTSLPTSSKPTLDPTSEPFYEAPFQTTITAGTGWDKNLYKILHSKSPMPYSAYKEIVSAYAELLRMLETSNGSLVGLHYRSDLKQILSTAENYVRYSEWDAENTIGALSSYVHYSIPRGQDTVDFSKFRHQCKILGSKIETEILLLRDGTGLEQQYENFDNRRLLGFITRVSKILAQVSIVVFTCMILLAVVLPWHWNFIMYKAGFALAIGALAYLGFDVSKRMQRYVLAVQTLYMHYFLLIWGWNDIKAMLNRIAESEGPLSGMQGVHSSLQAFQQSFLGQDGELQRLQMQISASLTYDTEK</sequence>
<keyword evidence="1" id="KW-1133">Transmembrane helix</keyword>
<protein>
    <submittedName>
        <fullName evidence="2">Uncharacterized protein</fullName>
    </submittedName>
</protein>
<accession>A0AA39JRZ4</accession>
<proteinExistence type="predicted"/>
<dbReference type="Proteomes" id="UP001175211">
    <property type="component" value="Unassembled WGS sequence"/>
</dbReference>
<evidence type="ECO:0000313" key="2">
    <source>
        <dbReference type="EMBL" id="KAK0447831.1"/>
    </source>
</evidence>
<keyword evidence="1" id="KW-0812">Transmembrane</keyword>
<organism evidence="2 3">
    <name type="scientific">Armillaria tabescens</name>
    <name type="common">Ringless honey mushroom</name>
    <name type="synonym">Agaricus tabescens</name>
    <dbReference type="NCBI Taxonomy" id="1929756"/>
    <lineage>
        <taxon>Eukaryota</taxon>
        <taxon>Fungi</taxon>
        <taxon>Dikarya</taxon>
        <taxon>Basidiomycota</taxon>
        <taxon>Agaricomycotina</taxon>
        <taxon>Agaricomycetes</taxon>
        <taxon>Agaricomycetidae</taxon>
        <taxon>Agaricales</taxon>
        <taxon>Marasmiineae</taxon>
        <taxon>Physalacriaceae</taxon>
        <taxon>Desarmillaria</taxon>
    </lineage>
</organism>
<dbReference type="GeneID" id="85367317"/>